<evidence type="ECO:0000256" key="1">
    <source>
        <dbReference type="SAM" id="SignalP"/>
    </source>
</evidence>
<dbReference type="PROSITE" id="PS51257">
    <property type="entry name" value="PROKAR_LIPOPROTEIN"/>
    <property type="match status" value="1"/>
</dbReference>
<sequence>MRKLLSYASILLIAVSTFGLQSCDDDSGYANVTIPPNEQFLLGEYKTGGFQVKFSNTGDVEVQIKTIDTGTKEQTSGFGLPAGSTQTVNVREGNTAVIVNDNDEEAVVRAYLDEQVEGMRYEALGE</sequence>
<dbReference type="EMBL" id="WBVO01000010">
    <property type="protein sequence ID" value="KAB2807725.1"/>
    <property type="molecule type" value="Genomic_DNA"/>
</dbReference>
<reference evidence="2 3" key="1">
    <citation type="submission" date="2019-09" db="EMBL/GenBank/DDBJ databases">
        <title>Genomes of family Cryomorphaceae.</title>
        <authorList>
            <person name="Bowman J.P."/>
        </authorList>
    </citation>
    <scope>NUCLEOTIDE SEQUENCE [LARGE SCALE GENOMIC DNA]</scope>
    <source>
        <strain evidence="2 3">LMG 25704</strain>
    </source>
</reference>
<accession>A0A6N6REB4</accession>
<dbReference type="AlphaFoldDB" id="A0A6N6REB4"/>
<gene>
    <name evidence="2" type="ORF">F8C67_11840</name>
</gene>
<protein>
    <submittedName>
        <fullName evidence="2">Uncharacterized protein</fullName>
    </submittedName>
</protein>
<name>A0A6N6REB4_9FLAO</name>
<keyword evidence="1" id="KW-0732">Signal</keyword>
<feature type="signal peptide" evidence="1">
    <location>
        <begin position="1"/>
        <end position="22"/>
    </location>
</feature>
<dbReference type="Proteomes" id="UP000468650">
    <property type="component" value="Unassembled WGS sequence"/>
</dbReference>
<keyword evidence="3" id="KW-1185">Reference proteome</keyword>
<evidence type="ECO:0000313" key="3">
    <source>
        <dbReference type="Proteomes" id="UP000468650"/>
    </source>
</evidence>
<evidence type="ECO:0000313" key="2">
    <source>
        <dbReference type="EMBL" id="KAB2807725.1"/>
    </source>
</evidence>
<organism evidence="2 3">
    <name type="scientific">Phaeocystidibacter luteus</name>
    <dbReference type="NCBI Taxonomy" id="911197"/>
    <lineage>
        <taxon>Bacteria</taxon>
        <taxon>Pseudomonadati</taxon>
        <taxon>Bacteroidota</taxon>
        <taxon>Flavobacteriia</taxon>
        <taxon>Flavobacteriales</taxon>
        <taxon>Phaeocystidibacteraceae</taxon>
        <taxon>Phaeocystidibacter</taxon>
    </lineage>
</organism>
<dbReference type="RefSeq" id="WP_151668066.1">
    <property type="nucleotide sequence ID" value="NZ_WBVO01000010.1"/>
</dbReference>
<comment type="caution">
    <text evidence="2">The sequence shown here is derived from an EMBL/GenBank/DDBJ whole genome shotgun (WGS) entry which is preliminary data.</text>
</comment>
<proteinExistence type="predicted"/>
<dbReference type="OrthoDB" id="1016751at2"/>
<feature type="chain" id="PRO_5027091300" evidence="1">
    <location>
        <begin position="23"/>
        <end position="126"/>
    </location>
</feature>